<dbReference type="InterPro" id="IPR048933">
    <property type="entry name" value="B_lactamase-like_C"/>
</dbReference>
<accession>A0ABV1KTT8</accession>
<feature type="domain" description="Metallo-beta-lactamase" evidence="4">
    <location>
        <begin position="28"/>
        <end position="242"/>
    </location>
</feature>
<dbReference type="Gene3D" id="1.10.10.10">
    <property type="entry name" value="Winged helix-like DNA-binding domain superfamily/Winged helix DNA-binding domain"/>
    <property type="match status" value="1"/>
</dbReference>
<dbReference type="Proteomes" id="UP001493487">
    <property type="component" value="Unassembled WGS sequence"/>
</dbReference>
<comment type="catalytic activity">
    <reaction evidence="3">
        <text>3',5'-cyclic UMP + H2O = UMP + H(+)</text>
        <dbReference type="Rhea" id="RHEA:70575"/>
        <dbReference type="ChEBI" id="CHEBI:15377"/>
        <dbReference type="ChEBI" id="CHEBI:15378"/>
        <dbReference type="ChEBI" id="CHEBI:57865"/>
        <dbReference type="ChEBI" id="CHEBI:184387"/>
    </reaction>
    <physiologicalReaction direction="left-to-right" evidence="3">
        <dbReference type="Rhea" id="RHEA:70576"/>
    </physiologicalReaction>
</comment>
<reference evidence="5 6" key="1">
    <citation type="journal article" date="2023" name="Genome Announc.">
        <title>Pan-Genome Analyses of the Genus Cohnella and Proposal of the Novel Species Cohnella silvisoli sp. nov., Isolated from Forest Soil.</title>
        <authorList>
            <person name="Wang C."/>
            <person name="Mao L."/>
            <person name="Bao G."/>
            <person name="Zhu H."/>
        </authorList>
    </citation>
    <scope>NUCLEOTIDE SEQUENCE [LARGE SCALE GENOMIC DNA]</scope>
    <source>
        <strain evidence="5 6">NL03-T5-1</strain>
    </source>
</reference>
<dbReference type="PANTHER" id="PTHR23131">
    <property type="entry name" value="ENDORIBONUCLEASE LACTB2"/>
    <property type="match status" value="1"/>
</dbReference>
<dbReference type="Pfam" id="PF00753">
    <property type="entry name" value="Lactamase_B"/>
    <property type="match status" value="1"/>
</dbReference>
<dbReference type="CDD" id="cd07725">
    <property type="entry name" value="TTHA1429-like_MBL-fold"/>
    <property type="match status" value="1"/>
</dbReference>
<dbReference type="PANTHER" id="PTHR23131:SF4">
    <property type="entry name" value="METALLO-BETA-LACTAMASE SUPERFAMILY POTEIN"/>
    <property type="match status" value="1"/>
</dbReference>
<dbReference type="InterPro" id="IPR050662">
    <property type="entry name" value="Sec-metab_biosynth-thioest"/>
</dbReference>
<dbReference type="InterPro" id="IPR001279">
    <property type="entry name" value="Metallo-B-lactamas"/>
</dbReference>
<comment type="caution">
    <text evidence="5">The sequence shown here is derived from an EMBL/GenBank/DDBJ whole genome shotgun (WGS) entry which is preliminary data.</text>
</comment>
<evidence type="ECO:0000259" key="4">
    <source>
        <dbReference type="SMART" id="SM00849"/>
    </source>
</evidence>
<dbReference type="Gene3D" id="3.60.15.10">
    <property type="entry name" value="Ribonuclease Z/Hydroxyacylglutathione hydrolase-like"/>
    <property type="match status" value="1"/>
</dbReference>
<name>A0ABV1KTT8_9BACL</name>
<dbReference type="SUPFAM" id="SSF56281">
    <property type="entry name" value="Metallo-hydrolase/oxidoreductase"/>
    <property type="match status" value="1"/>
</dbReference>
<gene>
    <name evidence="5" type="ORF">QJS35_14015</name>
</gene>
<evidence type="ECO:0000256" key="3">
    <source>
        <dbReference type="ARBA" id="ARBA00048505"/>
    </source>
</evidence>
<comment type="catalytic activity">
    <reaction evidence="1">
        <text>3',5'-cyclic CMP + H2O = CMP + H(+)</text>
        <dbReference type="Rhea" id="RHEA:72675"/>
        <dbReference type="ChEBI" id="CHEBI:15377"/>
        <dbReference type="ChEBI" id="CHEBI:15378"/>
        <dbReference type="ChEBI" id="CHEBI:58003"/>
        <dbReference type="ChEBI" id="CHEBI:60377"/>
    </reaction>
    <physiologicalReaction direction="left-to-right" evidence="1">
        <dbReference type="Rhea" id="RHEA:72676"/>
    </physiologicalReaction>
</comment>
<proteinExistence type="predicted"/>
<dbReference type="Pfam" id="PF21221">
    <property type="entry name" value="B_lactamase-like_C"/>
    <property type="match status" value="1"/>
</dbReference>
<evidence type="ECO:0000313" key="5">
    <source>
        <dbReference type="EMBL" id="MEQ4483508.1"/>
    </source>
</evidence>
<dbReference type="SMART" id="SM00849">
    <property type="entry name" value="Lactamase_B"/>
    <property type="match status" value="1"/>
</dbReference>
<dbReference type="RefSeq" id="WP_232185762.1">
    <property type="nucleotide sequence ID" value="NZ_JAIOAP010000006.1"/>
</dbReference>
<protein>
    <submittedName>
        <fullName evidence="5">MBL fold metallo-hydrolase</fullName>
    </submittedName>
</protein>
<evidence type="ECO:0000256" key="2">
    <source>
        <dbReference type="ARBA" id="ARBA00034301"/>
    </source>
</evidence>
<organism evidence="5 6">
    <name type="scientific">Cohnella silvisoli</name>
    <dbReference type="NCBI Taxonomy" id="2873699"/>
    <lineage>
        <taxon>Bacteria</taxon>
        <taxon>Bacillati</taxon>
        <taxon>Bacillota</taxon>
        <taxon>Bacilli</taxon>
        <taxon>Bacillales</taxon>
        <taxon>Paenibacillaceae</taxon>
        <taxon>Cohnella</taxon>
    </lineage>
</organism>
<keyword evidence="6" id="KW-1185">Reference proteome</keyword>
<evidence type="ECO:0000313" key="6">
    <source>
        <dbReference type="Proteomes" id="UP001493487"/>
    </source>
</evidence>
<sequence length="338" mass="38695">MNESIKAVTELANGWLQVKVPLPFSLKWVNAYLLPEENGWTLIDPGLHTNETEHFWLAVMSEYEIRWQDIRTIVVTHHHPDHFGMAGWFQQRTDATVYLSQVALDSANRLWSEHEAFSDELTEAFLMHGMAPELTEDMREHMRGFREKVSPQPADLSILQPGGTFGMGGVEWNVLMGEGHAPGHLIFYDSVSGWLLCGDQILPDISPNIGWMPGGDPDPLGSFLNSLQEMLPLEVKMVFPGHRDPFSLFRQRIEELIDHHEHRLMKMAEIIGNEDKSAFEVCELLFSPRLRNNAHQLRFALAETIAHLIRMERRGIVIRLESESSPEGLSRIRYRLTV</sequence>
<dbReference type="InterPro" id="IPR036866">
    <property type="entry name" value="RibonucZ/Hydroxyglut_hydro"/>
</dbReference>
<evidence type="ECO:0000256" key="1">
    <source>
        <dbReference type="ARBA" id="ARBA00034221"/>
    </source>
</evidence>
<comment type="function">
    <text evidence="2">Counteracts the endogenous Pycsar antiviral defense system. Phosphodiesterase that enables metal-dependent hydrolysis of host cyclic nucleotide Pycsar defense signals such as cCMP and cUMP.</text>
</comment>
<dbReference type="EMBL" id="JASKHM010000007">
    <property type="protein sequence ID" value="MEQ4483508.1"/>
    <property type="molecule type" value="Genomic_DNA"/>
</dbReference>
<dbReference type="InterPro" id="IPR036388">
    <property type="entry name" value="WH-like_DNA-bd_sf"/>
</dbReference>